<dbReference type="Gene3D" id="1.10.10.10">
    <property type="entry name" value="Winged helix-like DNA-binding domain superfamily/Winged helix DNA-binding domain"/>
    <property type="match status" value="1"/>
</dbReference>
<sequence>MKPDAMALCMQVCDAYARLMLKLDDVLGTMHGLGLAEFRLLRALASAPQERLPVAALVSPMGVRLSGVTRQLMPLEKTGQLRRESGTDGKRYAVLLPGGKRAVREAEVTAEAICAEALAEGPAANAAVLRDILQRLCDAPALRL</sequence>
<protein>
    <recommendedName>
        <fullName evidence="3">MarR family transcriptional regulator</fullName>
    </recommendedName>
</protein>
<dbReference type="InterPro" id="IPR036388">
    <property type="entry name" value="WH-like_DNA-bd_sf"/>
</dbReference>
<accession>A0A931H4U5</accession>
<name>A0A931H4U5_9BURK</name>
<proteinExistence type="predicted"/>
<dbReference type="EMBL" id="JADWYS010000001">
    <property type="protein sequence ID" value="MBG9388619.1"/>
    <property type="molecule type" value="Genomic_DNA"/>
</dbReference>
<dbReference type="InterPro" id="IPR036390">
    <property type="entry name" value="WH_DNA-bd_sf"/>
</dbReference>
<evidence type="ECO:0008006" key="3">
    <source>
        <dbReference type="Google" id="ProtNLM"/>
    </source>
</evidence>
<gene>
    <name evidence="1" type="ORF">I5803_11360</name>
</gene>
<dbReference type="Proteomes" id="UP000651050">
    <property type="component" value="Unassembled WGS sequence"/>
</dbReference>
<organism evidence="1 2">
    <name type="scientific">Caenimonas aquaedulcis</name>
    <dbReference type="NCBI Taxonomy" id="2793270"/>
    <lineage>
        <taxon>Bacteria</taxon>
        <taxon>Pseudomonadati</taxon>
        <taxon>Pseudomonadota</taxon>
        <taxon>Betaproteobacteria</taxon>
        <taxon>Burkholderiales</taxon>
        <taxon>Comamonadaceae</taxon>
        <taxon>Caenimonas</taxon>
    </lineage>
</organism>
<keyword evidence="2" id="KW-1185">Reference proteome</keyword>
<comment type="caution">
    <text evidence="1">The sequence shown here is derived from an EMBL/GenBank/DDBJ whole genome shotgun (WGS) entry which is preliminary data.</text>
</comment>
<dbReference type="SUPFAM" id="SSF46785">
    <property type="entry name" value="Winged helix' DNA-binding domain"/>
    <property type="match status" value="1"/>
</dbReference>
<dbReference type="AlphaFoldDB" id="A0A931H4U5"/>
<evidence type="ECO:0000313" key="2">
    <source>
        <dbReference type="Proteomes" id="UP000651050"/>
    </source>
</evidence>
<evidence type="ECO:0000313" key="1">
    <source>
        <dbReference type="EMBL" id="MBG9388619.1"/>
    </source>
</evidence>
<dbReference type="RefSeq" id="WP_196986471.1">
    <property type="nucleotide sequence ID" value="NZ_JADWYS010000001.1"/>
</dbReference>
<reference evidence="1" key="1">
    <citation type="submission" date="2020-11" db="EMBL/GenBank/DDBJ databases">
        <title>Bacterial whole genome sequence for Caenimonas sp. DR4.4.</title>
        <authorList>
            <person name="Le V."/>
            <person name="Ko S.-R."/>
            <person name="Ahn C.-Y."/>
            <person name="Oh H.-M."/>
        </authorList>
    </citation>
    <scope>NUCLEOTIDE SEQUENCE</scope>
    <source>
        <strain evidence="1">DR4.4</strain>
    </source>
</reference>